<keyword evidence="2" id="KW-1133">Transmembrane helix</keyword>
<reference evidence="3 4" key="1">
    <citation type="journal article" date="2019" name="Sci. Rep.">
        <title>A high-quality genome of Eragrostis curvula grass provides insights into Poaceae evolution and supports new strategies to enhance forage quality.</title>
        <authorList>
            <person name="Carballo J."/>
            <person name="Santos B.A.C.M."/>
            <person name="Zappacosta D."/>
            <person name="Garbus I."/>
            <person name="Selva J.P."/>
            <person name="Gallo C.A."/>
            <person name="Diaz A."/>
            <person name="Albertini E."/>
            <person name="Caccamo M."/>
            <person name="Echenique V."/>
        </authorList>
    </citation>
    <scope>NUCLEOTIDE SEQUENCE [LARGE SCALE GENOMIC DNA]</scope>
    <source>
        <strain evidence="4">cv. Victoria</strain>
        <tissue evidence="3">Leaf</tissue>
    </source>
</reference>
<evidence type="ECO:0000313" key="4">
    <source>
        <dbReference type="Proteomes" id="UP000324897"/>
    </source>
</evidence>
<feature type="non-terminal residue" evidence="3">
    <location>
        <position position="1"/>
    </location>
</feature>
<feature type="transmembrane region" description="Helical" evidence="2">
    <location>
        <begin position="6"/>
        <end position="27"/>
    </location>
</feature>
<dbReference type="Proteomes" id="UP000324897">
    <property type="component" value="Chromosome 4"/>
</dbReference>
<organism evidence="3 4">
    <name type="scientific">Eragrostis curvula</name>
    <name type="common">weeping love grass</name>
    <dbReference type="NCBI Taxonomy" id="38414"/>
    <lineage>
        <taxon>Eukaryota</taxon>
        <taxon>Viridiplantae</taxon>
        <taxon>Streptophyta</taxon>
        <taxon>Embryophyta</taxon>
        <taxon>Tracheophyta</taxon>
        <taxon>Spermatophyta</taxon>
        <taxon>Magnoliopsida</taxon>
        <taxon>Liliopsida</taxon>
        <taxon>Poales</taxon>
        <taxon>Poaceae</taxon>
        <taxon>PACMAD clade</taxon>
        <taxon>Chloridoideae</taxon>
        <taxon>Eragrostideae</taxon>
        <taxon>Eragrostidinae</taxon>
        <taxon>Eragrostis</taxon>
    </lineage>
</organism>
<feature type="region of interest" description="Disordered" evidence="1">
    <location>
        <begin position="242"/>
        <end position="262"/>
    </location>
</feature>
<accession>A0A5J9VXM3</accession>
<comment type="caution">
    <text evidence="3">The sequence shown here is derived from an EMBL/GenBank/DDBJ whole genome shotgun (WGS) entry which is preliminary data.</text>
</comment>
<protein>
    <submittedName>
        <fullName evidence="3">Uncharacterized protein</fullName>
    </submittedName>
</protein>
<gene>
    <name evidence="3" type="ORF">EJB05_13532</name>
</gene>
<keyword evidence="2" id="KW-0472">Membrane</keyword>
<evidence type="ECO:0000313" key="3">
    <source>
        <dbReference type="EMBL" id="TVU40084.1"/>
    </source>
</evidence>
<name>A0A5J9VXM3_9POAL</name>
<sequence length="295" mass="30899">MPSVLIIPMVFIIPTVMLIILTVILIIPKVSHREVSDPIHDGRLPPVCVDCDGGFRRISPHGAVVAWGEYLANMTDFISAVGGDAEHFQFAISSGPAEHVHGPELVFRQEGGRAGGRVQQAEAMGGLDQADKVAVHQDLERAPRRGAPPLHNVAGRVQEPDLGARALGRGVGDLVQVGDRDRGIAAGDHGHGEEGARVAGRVVGDEGRVGEEGAPRPADGAEAAERLGRGDAQQDLAEDVRGEEAAVGGSGTYRHTPQPSPLPKVSTIQICQISNSPCVAMLSTFNLPSPPAQAV</sequence>
<evidence type="ECO:0000256" key="1">
    <source>
        <dbReference type="SAM" id="MobiDB-lite"/>
    </source>
</evidence>
<evidence type="ECO:0000256" key="2">
    <source>
        <dbReference type="SAM" id="Phobius"/>
    </source>
</evidence>
<dbReference type="Gramene" id="TVU40084">
    <property type="protein sequence ID" value="TVU40084"/>
    <property type="gene ID" value="EJB05_13532"/>
</dbReference>
<keyword evidence="2" id="KW-0812">Transmembrane</keyword>
<dbReference type="AlphaFoldDB" id="A0A5J9VXM3"/>
<keyword evidence="4" id="KW-1185">Reference proteome</keyword>
<proteinExistence type="predicted"/>
<dbReference type="EMBL" id="RWGY01000007">
    <property type="protein sequence ID" value="TVU40084.1"/>
    <property type="molecule type" value="Genomic_DNA"/>
</dbReference>